<feature type="compositionally biased region" description="Polar residues" evidence="1">
    <location>
        <begin position="22"/>
        <end position="31"/>
    </location>
</feature>
<dbReference type="OrthoDB" id="2972750at2759"/>
<gene>
    <name evidence="3" type="ORF">BT96DRAFT_1019287</name>
</gene>
<dbReference type="AlphaFoldDB" id="A0A6A4HLM5"/>
<name>A0A6A4HLM5_9AGAR</name>
<feature type="region of interest" description="Disordered" evidence="1">
    <location>
        <begin position="1"/>
        <end position="31"/>
    </location>
</feature>
<feature type="transmembrane region" description="Helical" evidence="2">
    <location>
        <begin position="40"/>
        <end position="60"/>
    </location>
</feature>
<proteinExistence type="predicted"/>
<keyword evidence="2" id="KW-0472">Membrane</keyword>
<sequence length="284" mass="30933">MALQTETSTTTSPSSTSTSSSGDGNNTPPGFFNATSSPPLILAFLSIGLVVAAIIAGMGWRRAYMARYGQPQSRIVAHRGRAPQVRADPAESPKLWDLWTNAPRSGKDIAVASPTVDYDQWRKEIAWENVMPVAVCPLIDDHHPVPAEDKAAAEAVHPRPTSGLVAFRSRALERLAHFRHTQPETAVVQQNREGDMTVTRTQNDIGRASISKERCPSSDNEHPEELLRYKGFQVTMAIALPKSREDDVSNGEVENGADMYEYSIGICQVSWGEGKDSSESTGTV</sequence>
<keyword evidence="2" id="KW-1133">Transmembrane helix</keyword>
<organism evidence="3 4">
    <name type="scientific">Gymnopus androsaceus JB14</name>
    <dbReference type="NCBI Taxonomy" id="1447944"/>
    <lineage>
        <taxon>Eukaryota</taxon>
        <taxon>Fungi</taxon>
        <taxon>Dikarya</taxon>
        <taxon>Basidiomycota</taxon>
        <taxon>Agaricomycotina</taxon>
        <taxon>Agaricomycetes</taxon>
        <taxon>Agaricomycetidae</taxon>
        <taxon>Agaricales</taxon>
        <taxon>Marasmiineae</taxon>
        <taxon>Omphalotaceae</taxon>
        <taxon>Gymnopus</taxon>
    </lineage>
</organism>
<dbReference type="EMBL" id="ML769464">
    <property type="protein sequence ID" value="KAE9399822.1"/>
    <property type="molecule type" value="Genomic_DNA"/>
</dbReference>
<dbReference type="Proteomes" id="UP000799118">
    <property type="component" value="Unassembled WGS sequence"/>
</dbReference>
<protein>
    <submittedName>
        <fullName evidence="3">Uncharacterized protein</fullName>
    </submittedName>
</protein>
<evidence type="ECO:0000313" key="3">
    <source>
        <dbReference type="EMBL" id="KAE9399822.1"/>
    </source>
</evidence>
<evidence type="ECO:0000256" key="2">
    <source>
        <dbReference type="SAM" id="Phobius"/>
    </source>
</evidence>
<keyword evidence="2" id="KW-0812">Transmembrane</keyword>
<keyword evidence="4" id="KW-1185">Reference proteome</keyword>
<evidence type="ECO:0000313" key="4">
    <source>
        <dbReference type="Proteomes" id="UP000799118"/>
    </source>
</evidence>
<accession>A0A6A4HLM5</accession>
<evidence type="ECO:0000256" key="1">
    <source>
        <dbReference type="SAM" id="MobiDB-lite"/>
    </source>
</evidence>
<reference evidence="3" key="1">
    <citation type="journal article" date="2019" name="Environ. Microbiol.">
        <title>Fungal ecological strategies reflected in gene transcription - a case study of two litter decomposers.</title>
        <authorList>
            <person name="Barbi F."/>
            <person name="Kohler A."/>
            <person name="Barry K."/>
            <person name="Baskaran P."/>
            <person name="Daum C."/>
            <person name="Fauchery L."/>
            <person name="Ihrmark K."/>
            <person name="Kuo A."/>
            <person name="LaButti K."/>
            <person name="Lipzen A."/>
            <person name="Morin E."/>
            <person name="Grigoriev I.V."/>
            <person name="Henrissat B."/>
            <person name="Lindahl B."/>
            <person name="Martin F."/>
        </authorList>
    </citation>
    <scope>NUCLEOTIDE SEQUENCE</scope>
    <source>
        <strain evidence="3">JB14</strain>
    </source>
</reference>
<feature type="compositionally biased region" description="Low complexity" evidence="1">
    <location>
        <begin position="1"/>
        <end position="21"/>
    </location>
</feature>